<reference evidence="1 2" key="1">
    <citation type="journal article" date="2016" name="Nat. Commun.">
        <title>Thousands of microbial genomes shed light on interconnected biogeochemical processes in an aquifer system.</title>
        <authorList>
            <person name="Anantharaman K."/>
            <person name="Brown C.T."/>
            <person name="Hug L.A."/>
            <person name="Sharon I."/>
            <person name="Castelle C.J."/>
            <person name="Probst A.J."/>
            <person name="Thomas B.C."/>
            <person name="Singh A."/>
            <person name="Wilkins M.J."/>
            <person name="Karaoz U."/>
            <person name="Brodie E.L."/>
            <person name="Williams K.H."/>
            <person name="Hubbard S.S."/>
            <person name="Banfield J.F."/>
        </authorList>
    </citation>
    <scope>NUCLEOTIDE SEQUENCE [LARGE SCALE GENOMIC DNA]</scope>
</reference>
<proteinExistence type="predicted"/>
<dbReference type="EMBL" id="MGDE01000068">
    <property type="protein sequence ID" value="OGL46894.1"/>
    <property type="molecule type" value="Genomic_DNA"/>
</dbReference>
<gene>
    <name evidence="1" type="ORF">A2W05_10385</name>
</gene>
<evidence type="ECO:0000313" key="1">
    <source>
        <dbReference type="EMBL" id="OGL46894.1"/>
    </source>
</evidence>
<protein>
    <submittedName>
        <fullName evidence="1">Uncharacterized protein</fullName>
    </submittedName>
</protein>
<evidence type="ECO:0000313" key="2">
    <source>
        <dbReference type="Proteomes" id="UP000178797"/>
    </source>
</evidence>
<comment type="caution">
    <text evidence="1">The sequence shown here is derived from an EMBL/GenBank/DDBJ whole genome shotgun (WGS) entry which is preliminary data.</text>
</comment>
<sequence length="281" mass="33609">MQIDWKKIEFEYGLQNPPDFRTHLNYVSCMKALSKGIGLLCNSSIKNKINESKTLKKKINLSKLTLNSIKGEYKTIQKNPDYAELCVSWISVKSYYLLFNLLLILDYLIAAHESVFQSSHKESLKRFKDYIENNNISFSEKLFNNNFPCSKIMNLHPKSGANIKIIDIDMEERVAQILKKLVRYKLEDIQREEKIKNFRSKKNRKIRDDFLTKNTVNIFEFFYWYRIKANYRDLEFLNKDISSKQFEEFYRNYFELTLYFFEALKKIINDLSKIRLGKIIL</sequence>
<dbReference type="Proteomes" id="UP000178797">
    <property type="component" value="Unassembled WGS sequence"/>
</dbReference>
<dbReference type="AlphaFoldDB" id="A0A1F7S0W2"/>
<organism evidence="1 2">
    <name type="scientific">Candidatus Schekmanbacteria bacterium RBG_16_38_10</name>
    <dbReference type="NCBI Taxonomy" id="1817879"/>
    <lineage>
        <taxon>Bacteria</taxon>
        <taxon>Candidatus Schekmaniibacteriota</taxon>
    </lineage>
</organism>
<name>A0A1F7S0W2_9BACT</name>
<accession>A0A1F7S0W2</accession>